<evidence type="ECO:0000256" key="2">
    <source>
        <dbReference type="SAM" id="MobiDB-lite"/>
    </source>
</evidence>
<dbReference type="GO" id="GO:1901096">
    <property type="term" value="P:regulation of autophagosome maturation"/>
    <property type="evidence" value="ECO:0000318"/>
    <property type="project" value="GO_Central"/>
</dbReference>
<dbReference type="InterPro" id="IPR000195">
    <property type="entry name" value="Rab-GAP-TBC_dom"/>
</dbReference>
<keyword evidence="1" id="KW-0343">GTPase activation</keyword>
<keyword evidence="5" id="KW-1185">Reference proteome</keyword>
<evidence type="ECO:0000256" key="1">
    <source>
        <dbReference type="ARBA" id="ARBA00022468"/>
    </source>
</evidence>
<feature type="region of interest" description="Disordered" evidence="2">
    <location>
        <begin position="453"/>
        <end position="639"/>
    </location>
</feature>
<dbReference type="SMART" id="SM00164">
    <property type="entry name" value="TBC"/>
    <property type="match status" value="1"/>
</dbReference>
<dbReference type="GO" id="GO:0005096">
    <property type="term" value="F:GTPase activator activity"/>
    <property type="evidence" value="ECO:0000318"/>
    <property type="project" value="GO_Central"/>
</dbReference>
<dbReference type="OrthoDB" id="10264062at2759"/>
<protein>
    <recommendedName>
        <fullName evidence="3">Rab-GAP TBC domain-containing protein</fullName>
    </recommendedName>
</protein>
<dbReference type="SUPFAM" id="SSF47923">
    <property type="entry name" value="Ypt/Rab-GAP domain of gyp1p"/>
    <property type="match status" value="2"/>
</dbReference>
<dbReference type="FunCoup" id="A0A7M7N078">
    <property type="interactions" value="882"/>
</dbReference>
<dbReference type="GeneID" id="580124"/>
<accession>A0A7M7N078</accession>
<dbReference type="Gene3D" id="1.10.472.80">
    <property type="entry name" value="Ypt/Rab-GAP domain of gyp1p, domain 3"/>
    <property type="match status" value="1"/>
</dbReference>
<dbReference type="EnsemblMetazoa" id="XM_030973171">
    <property type="protein sequence ID" value="XP_030829031"/>
    <property type="gene ID" value="LOC580124"/>
</dbReference>
<dbReference type="InterPro" id="IPR035969">
    <property type="entry name" value="Rab-GAP_TBC_sf"/>
</dbReference>
<dbReference type="RefSeq" id="XP_030829031.1">
    <property type="nucleotide sequence ID" value="XM_030973171.1"/>
</dbReference>
<dbReference type="CTD" id="4943"/>
<feature type="compositionally biased region" description="Basic and acidic residues" evidence="2">
    <location>
        <begin position="476"/>
        <end position="496"/>
    </location>
</feature>
<organism evidence="4 5">
    <name type="scientific">Strongylocentrotus purpuratus</name>
    <name type="common">Purple sea urchin</name>
    <dbReference type="NCBI Taxonomy" id="7668"/>
    <lineage>
        <taxon>Eukaryota</taxon>
        <taxon>Metazoa</taxon>
        <taxon>Echinodermata</taxon>
        <taxon>Eleutherozoa</taxon>
        <taxon>Echinozoa</taxon>
        <taxon>Echinoidea</taxon>
        <taxon>Euechinoidea</taxon>
        <taxon>Echinacea</taxon>
        <taxon>Camarodonta</taxon>
        <taxon>Echinidea</taxon>
        <taxon>Strongylocentrotidae</taxon>
        <taxon>Strongylocentrotus</taxon>
    </lineage>
</organism>
<dbReference type="PANTHER" id="PTHR22957">
    <property type="entry name" value="TBC1 DOMAIN FAMILY MEMBER GTPASE-ACTIVATING PROTEIN"/>
    <property type="match status" value="1"/>
</dbReference>
<dbReference type="AlphaFoldDB" id="A0A7M7N078"/>
<reference evidence="4" key="2">
    <citation type="submission" date="2021-01" db="UniProtKB">
        <authorList>
            <consortium name="EnsemblMetazoa"/>
        </authorList>
    </citation>
    <scope>IDENTIFICATION</scope>
</reference>
<feature type="compositionally biased region" description="Pro residues" evidence="2">
    <location>
        <begin position="603"/>
        <end position="615"/>
    </location>
</feature>
<feature type="compositionally biased region" description="Low complexity" evidence="2">
    <location>
        <begin position="616"/>
        <end position="635"/>
    </location>
</feature>
<dbReference type="PANTHER" id="PTHR22957:SF333">
    <property type="entry name" value="TBC1 DOMAIN FAMILY MEMBER 25"/>
    <property type="match status" value="1"/>
</dbReference>
<reference evidence="5" key="1">
    <citation type="submission" date="2015-02" db="EMBL/GenBank/DDBJ databases">
        <title>Genome sequencing for Strongylocentrotus purpuratus.</title>
        <authorList>
            <person name="Murali S."/>
            <person name="Liu Y."/>
            <person name="Vee V."/>
            <person name="English A."/>
            <person name="Wang M."/>
            <person name="Skinner E."/>
            <person name="Han Y."/>
            <person name="Muzny D.M."/>
            <person name="Worley K.C."/>
            <person name="Gibbs R.A."/>
        </authorList>
    </citation>
    <scope>NUCLEOTIDE SEQUENCE</scope>
</reference>
<dbReference type="Gene3D" id="1.10.8.270">
    <property type="entry name" value="putative rabgap domain of human tbc1 domain family member 14 like domains"/>
    <property type="match status" value="1"/>
</dbReference>
<dbReference type="OMA" id="PFERQTS"/>
<feature type="compositionally biased region" description="Basic and acidic residues" evidence="2">
    <location>
        <begin position="538"/>
        <end position="554"/>
    </location>
</feature>
<feature type="domain" description="Rab-GAP TBC" evidence="3">
    <location>
        <begin position="209"/>
        <end position="414"/>
    </location>
</feature>
<sequence>MNVVAKMAGIGGKTGTRRRDAIRVQVMKCSGLLQPEYKSFSIDPEITSYDMLQLLLVQAFQLKIGFTISYLSHDDKGQEVYLSMLSDWDLDAAICGASDPCLRLKVDAKPFDGPGLLEDWDVITGMEAPIHNSNDRSHSVPLVGAFMDQVGKTFNRFQKIFTTNDDSIESEKYEMPMRPLDDQEFWSFLDPLGRLERPQELRIRVYQGGVESSLRKVVWRHLLNIYPEGMTGNERLDYIRMKSREYERLRDRLQNDPREDFKNIKNMVRKDVLRTDRLEKFYAGGDENPNGIKLFNVLTTYSLSHPDVSYCQGMSDLASPILYVMNDEAQAYICFCSLMKRLKGNFMPDGHAMSIKFLHLTELVRCLAPDFYDYLKEQNADDLYFCYRWLLLELKREFAFQDALRMLEIMWSSLPPDPPTDGVTLNGPITGNSPSAYAIDRVRFRFSRLRSSSRDSLGSQSSLNKTPQSVVAHADSNSKEQKKEEDQSRVSETLKEEDGEEADSNKNEEEGEEKESCATKSEPVEKKSKSSKAQTYRTELHISIEKEDVSERSTNEGIVNHGRGQVADSAKSHPTSLAFYQKSSDDLTTPGSETSPLLNSLPKSPPKSPQRPHPMSPLRFPRQSPSSPSRSLYRGLPPPQDFGGGNPFMMFVCAALLLGHSRRIMANKMDYNEMAMLFDRMVRKHHLSKVLHHARALYLEYLQSEAAKPQVQVVGTKAAGKDGPTGMSGLNGSAAATIQGSC</sequence>
<dbReference type="PROSITE" id="PS50086">
    <property type="entry name" value="TBC_RABGAP"/>
    <property type="match status" value="1"/>
</dbReference>
<dbReference type="InParanoid" id="A0A7M7N078"/>
<dbReference type="Pfam" id="PF00566">
    <property type="entry name" value="RabGAP-TBC"/>
    <property type="match status" value="1"/>
</dbReference>
<evidence type="ECO:0000313" key="4">
    <source>
        <dbReference type="EnsemblMetazoa" id="XP_030829031"/>
    </source>
</evidence>
<dbReference type="GO" id="GO:0005776">
    <property type="term" value="C:autophagosome"/>
    <property type="evidence" value="ECO:0000318"/>
    <property type="project" value="GO_Central"/>
</dbReference>
<feature type="compositionally biased region" description="Basic and acidic residues" evidence="2">
    <location>
        <begin position="503"/>
        <end position="528"/>
    </location>
</feature>
<proteinExistence type="predicted"/>
<dbReference type="Proteomes" id="UP000007110">
    <property type="component" value="Unassembled WGS sequence"/>
</dbReference>
<feature type="compositionally biased region" description="Low complexity" evidence="2">
    <location>
        <begin position="454"/>
        <end position="463"/>
    </location>
</feature>
<evidence type="ECO:0000259" key="3">
    <source>
        <dbReference type="PROSITE" id="PS50086"/>
    </source>
</evidence>
<name>A0A7M7N078_STRPU</name>
<evidence type="ECO:0000313" key="5">
    <source>
        <dbReference type="Proteomes" id="UP000007110"/>
    </source>
</evidence>
<dbReference type="KEGG" id="spu:580124"/>